<sequence>MICRQNAMYKMIIRDIVNSLGMVQETGRQEAVERLAAVISECRKCPLWENTHHAVPGEGDAGARLMLIGEAPGKQEDLSGRPFVGRAGKLLEDLLAGIDLSRDEVFIANIVKHRPPGNRDPRDEEIRTCTPYLEEQIRIIGPEVIVTLGRHSSRYILSYLSVEFDRITDIRGTVYSCSLFGHPVRLIPTLHPAAALYNPAYREALEEDFRIVGRELAKAGGSPAEG</sequence>
<dbReference type="PANTHER" id="PTHR33693:SF1">
    <property type="entry name" value="TYPE-4 URACIL-DNA GLYCOSYLASE"/>
    <property type="match status" value="1"/>
</dbReference>
<accession>I7LKX1</accession>
<dbReference type="EMBL" id="HE964772">
    <property type="protein sequence ID" value="CCJ37402.1"/>
    <property type="molecule type" value="Genomic_DNA"/>
</dbReference>
<evidence type="ECO:0000256" key="11">
    <source>
        <dbReference type="ARBA" id="ARBA00023204"/>
    </source>
</evidence>
<dbReference type="SUPFAM" id="SSF52141">
    <property type="entry name" value="Uracil-DNA glycosylase-like"/>
    <property type="match status" value="1"/>
</dbReference>
<evidence type="ECO:0000256" key="2">
    <source>
        <dbReference type="ARBA" id="ARBA00006521"/>
    </source>
</evidence>
<keyword evidence="10" id="KW-0411">Iron-sulfur</keyword>
<evidence type="ECO:0000256" key="4">
    <source>
        <dbReference type="ARBA" id="ARBA00019403"/>
    </source>
</evidence>
<dbReference type="GO" id="GO:0051539">
    <property type="term" value="F:4 iron, 4 sulfur cluster binding"/>
    <property type="evidence" value="ECO:0007669"/>
    <property type="project" value="UniProtKB-KW"/>
</dbReference>
<dbReference type="GO" id="GO:0004844">
    <property type="term" value="F:uracil DNA N-glycosylase activity"/>
    <property type="evidence" value="ECO:0007669"/>
    <property type="project" value="UniProtKB-EC"/>
</dbReference>
<dbReference type="InterPro" id="IPR005273">
    <property type="entry name" value="Ura-DNA_glyco_family4"/>
</dbReference>
<evidence type="ECO:0000313" key="13">
    <source>
        <dbReference type="EMBL" id="CCJ37402.1"/>
    </source>
</evidence>
<dbReference type="Pfam" id="PF03167">
    <property type="entry name" value="UDG"/>
    <property type="match status" value="1"/>
</dbReference>
<evidence type="ECO:0000256" key="8">
    <source>
        <dbReference type="ARBA" id="ARBA00022801"/>
    </source>
</evidence>
<name>I7LKX1_METBM</name>
<organism evidence="13 14">
    <name type="scientific">Methanoculleus bourgensis (strain ATCC 43281 / DSM 3045 / OCM 15 / MS2)</name>
    <name type="common">Methanogenium bourgense</name>
    <dbReference type="NCBI Taxonomy" id="1201294"/>
    <lineage>
        <taxon>Archaea</taxon>
        <taxon>Methanobacteriati</taxon>
        <taxon>Methanobacteriota</taxon>
        <taxon>Stenosarchaea group</taxon>
        <taxon>Methanomicrobia</taxon>
        <taxon>Methanomicrobiales</taxon>
        <taxon>Methanomicrobiaceae</taxon>
        <taxon>Methanoculleus</taxon>
    </lineage>
</organism>
<dbReference type="GO" id="GO:0046872">
    <property type="term" value="F:metal ion binding"/>
    <property type="evidence" value="ECO:0007669"/>
    <property type="project" value="UniProtKB-KW"/>
</dbReference>
<dbReference type="CDD" id="cd10030">
    <property type="entry name" value="UDG-F4_TTUDGA_SPO1dp_like"/>
    <property type="match status" value="1"/>
</dbReference>
<dbReference type="InterPro" id="IPR036895">
    <property type="entry name" value="Uracil-DNA_glycosylase-like_sf"/>
</dbReference>
<dbReference type="EC" id="3.2.2.27" evidence="3"/>
<evidence type="ECO:0000259" key="12">
    <source>
        <dbReference type="SMART" id="SM00986"/>
    </source>
</evidence>
<dbReference type="NCBIfam" id="NF040953">
    <property type="entry name" value="Arch_udg"/>
    <property type="match status" value="1"/>
</dbReference>
<evidence type="ECO:0000256" key="9">
    <source>
        <dbReference type="ARBA" id="ARBA00023004"/>
    </source>
</evidence>
<keyword evidence="14" id="KW-1185">Reference proteome</keyword>
<keyword evidence="13" id="KW-0808">Transferase</keyword>
<keyword evidence="6" id="KW-0479">Metal-binding</keyword>
<keyword evidence="7" id="KW-0227">DNA damage</keyword>
<dbReference type="Proteomes" id="UP000009007">
    <property type="component" value="Chromosome I"/>
</dbReference>
<protein>
    <recommendedName>
        <fullName evidence="4">Type-4 uracil-DNA glycosylase</fullName>
        <ecNumber evidence="3">3.2.2.27</ecNumber>
    </recommendedName>
</protein>
<comment type="similarity">
    <text evidence="2">Belongs to the uracil-DNA glycosylase (UDG) superfamily. Type 4 (UDGa) family.</text>
</comment>
<dbReference type="STRING" id="1201294.BN140_2479"/>
<comment type="catalytic activity">
    <reaction evidence="1">
        <text>Hydrolyzes single-stranded DNA or mismatched double-stranded DNA and polynucleotides, releasing free uracil.</text>
        <dbReference type="EC" id="3.2.2.27"/>
    </reaction>
</comment>
<dbReference type="GO" id="GO:0016779">
    <property type="term" value="F:nucleotidyltransferase activity"/>
    <property type="evidence" value="ECO:0007669"/>
    <property type="project" value="UniProtKB-KW"/>
</dbReference>
<dbReference type="AlphaFoldDB" id="I7LKX1"/>
<evidence type="ECO:0000256" key="7">
    <source>
        <dbReference type="ARBA" id="ARBA00022763"/>
    </source>
</evidence>
<dbReference type="PATRIC" id="fig|1201294.9.peg.2784"/>
<evidence type="ECO:0000256" key="1">
    <source>
        <dbReference type="ARBA" id="ARBA00001400"/>
    </source>
</evidence>
<evidence type="ECO:0000256" key="10">
    <source>
        <dbReference type="ARBA" id="ARBA00023014"/>
    </source>
</evidence>
<keyword evidence="5" id="KW-0004">4Fe-4S</keyword>
<gene>
    <name evidence="13" type="ordered locus">BN140_2479</name>
</gene>
<feature type="domain" description="Uracil-DNA glycosylase-like" evidence="12">
    <location>
        <begin position="56"/>
        <end position="210"/>
    </location>
</feature>
<evidence type="ECO:0000256" key="5">
    <source>
        <dbReference type="ARBA" id="ARBA00022485"/>
    </source>
</evidence>
<evidence type="ECO:0000256" key="3">
    <source>
        <dbReference type="ARBA" id="ARBA00012030"/>
    </source>
</evidence>
<dbReference type="InterPro" id="IPR053423">
    <property type="entry name" value="Type-4_UDG"/>
</dbReference>
<dbReference type="NCBIfam" id="TIGR00758">
    <property type="entry name" value="UDG_fam4"/>
    <property type="match status" value="1"/>
</dbReference>
<evidence type="ECO:0000313" key="14">
    <source>
        <dbReference type="Proteomes" id="UP000009007"/>
    </source>
</evidence>
<evidence type="ECO:0000256" key="6">
    <source>
        <dbReference type="ARBA" id="ARBA00022723"/>
    </source>
</evidence>
<dbReference type="KEGG" id="mbg:BN140_2479"/>
<dbReference type="HOGENOM" id="CLU_044815_1_3_2"/>
<keyword evidence="13" id="KW-0548">Nucleotidyltransferase</keyword>
<dbReference type="SMART" id="SM00987">
    <property type="entry name" value="UreE_C"/>
    <property type="match status" value="1"/>
</dbReference>
<dbReference type="InterPro" id="IPR005122">
    <property type="entry name" value="Uracil-DNA_glycosylase-like"/>
</dbReference>
<reference evidence="14" key="1">
    <citation type="journal article" date="2012" name="J. Bacteriol.">
        <title>Complete genome sequence of the hydrogenotrophic, methanogenic archaeon Methanoculleus bourgensis strain MS2T, isolated from a sewage sludge digester.</title>
        <authorList>
            <person name="Maus I."/>
            <person name="Wibberg D."/>
            <person name="Stantscheff R."/>
            <person name="Eikmeyer F.G."/>
            <person name="Seffner A."/>
            <person name="Boelter J."/>
            <person name="Szczepanowski R."/>
            <person name="Blom J."/>
            <person name="Jaenicke S."/>
            <person name="Konig H."/>
            <person name="Puhler A."/>
            <person name="Schluter A."/>
        </authorList>
    </citation>
    <scope>NUCLEOTIDE SEQUENCE [LARGE SCALE GENOMIC DNA]</scope>
    <source>
        <strain evidence="14">ATCC 43281 / DSM 3045 / OCM 15 / MS2</strain>
    </source>
</reference>
<dbReference type="SMART" id="SM00986">
    <property type="entry name" value="UDG"/>
    <property type="match status" value="1"/>
</dbReference>
<proteinExistence type="inferred from homology"/>
<dbReference type="Gene3D" id="3.40.470.10">
    <property type="entry name" value="Uracil-DNA glycosylase-like domain"/>
    <property type="match status" value="1"/>
</dbReference>
<dbReference type="PANTHER" id="PTHR33693">
    <property type="entry name" value="TYPE-5 URACIL-DNA GLYCOSYLASE"/>
    <property type="match status" value="1"/>
</dbReference>
<keyword evidence="11" id="KW-0234">DNA repair</keyword>
<dbReference type="InterPro" id="IPR051536">
    <property type="entry name" value="UDG_Type-4/5"/>
</dbReference>
<keyword evidence="8" id="KW-0378">Hydrolase</keyword>
<dbReference type="GO" id="GO:0006281">
    <property type="term" value="P:DNA repair"/>
    <property type="evidence" value="ECO:0007669"/>
    <property type="project" value="UniProtKB-KW"/>
</dbReference>
<keyword evidence="9" id="KW-0408">Iron</keyword>